<dbReference type="Pfam" id="PF24627">
    <property type="entry name" value="PUMA_CC"/>
    <property type="match status" value="1"/>
</dbReference>
<evidence type="ECO:0000313" key="7">
    <source>
        <dbReference type="Proteomes" id="UP000053660"/>
    </source>
</evidence>
<dbReference type="Pfam" id="PF15035">
    <property type="entry name" value="Rootletin"/>
    <property type="match status" value="1"/>
</dbReference>
<evidence type="ECO:0000259" key="4">
    <source>
        <dbReference type="Pfam" id="PF15035"/>
    </source>
</evidence>
<feature type="domain" description="PUMA/OVT1 coiled-coil region" evidence="5">
    <location>
        <begin position="579"/>
        <end position="651"/>
    </location>
</feature>
<feature type="coiled-coil region" evidence="2">
    <location>
        <begin position="497"/>
        <end position="531"/>
    </location>
</feature>
<dbReference type="InterPro" id="IPR057531">
    <property type="entry name" value="PUMA/OVT1_CC"/>
</dbReference>
<feature type="region of interest" description="Disordered" evidence="3">
    <location>
        <begin position="2085"/>
        <end position="2179"/>
    </location>
</feature>
<dbReference type="PANTHER" id="PTHR23159">
    <property type="entry name" value="CENTROSOMAL PROTEIN 2"/>
    <property type="match status" value="1"/>
</dbReference>
<dbReference type="OrthoDB" id="5835755at2759"/>
<organism evidence="6 7">
    <name type="scientific">Oesophagostomum dentatum</name>
    <name type="common">Nodular worm</name>
    <dbReference type="NCBI Taxonomy" id="61180"/>
    <lineage>
        <taxon>Eukaryota</taxon>
        <taxon>Metazoa</taxon>
        <taxon>Ecdysozoa</taxon>
        <taxon>Nematoda</taxon>
        <taxon>Chromadorea</taxon>
        <taxon>Rhabditida</taxon>
        <taxon>Rhabditina</taxon>
        <taxon>Rhabditomorpha</taxon>
        <taxon>Strongyloidea</taxon>
        <taxon>Strongylidae</taxon>
        <taxon>Oesophagostomum</taxon>
    </lineage>
</organism>
<keyword evidence="1 2" id="KW-0175">Coiled coil</keyword>
<evidence type="ECO:0000259" key="5">
    <source>
        <dbReference type="Pfam" id="PF24627"/>
    </source>
</evidence>
<feature type="region of interest" description="Disordered" evidence="3">
    <location>
        <begin position="546"/>
        <end position="565"/>
    </location>
</feature>
<dbReference type="Gene3D" id="1.10.287.1490">
    <property type="match status" value="4"/>
</dbReference>
<feature type="domain" description="Rootletin-like coiled-coil" evidence="4">
    <location>
        <begin position="189"/>
        <end position="391"/>
    </location>
</feature>
<evidence type="ECO:0000256" key="3">
    <source>
        <dbReference type="SAM" id="MobiDB-lite"/>
    </source>
</evidence>
<dbReference type="SUPFAM" id="SSF57997">
    <property type="entry name" value="Tropomyosin"/>
    <property type="match status" value="4"/>
</dbReference>
<feature type="coiled-coil region" evidence="2">
    <location>
        <begin position="286"/>
        <end position="337"/>
    </location>
</feature>
<feature type="region of interest" description="Disordered" evidence="3">
    <location>
        <begin position="29"/>
        <end position="146"/>
    </location>
</feature>
<evidence type="ECO:0000256" key="1">
    <source>
        <dbReference type="ARBA" id="ARBA00023054"/>
    </source>
</evidence>
<feature type="compositionally biased region" description="Polar residues" evidence="3">
    <location>
        <begin position="2151"/>
        <end position="2168"/>
    </location>
</feature>
<protein>
    <submittedName>
        <fullName evidence="6">M protein repeat protein</fullName>
    </submittedName>
</protein>
<evidence type="ECO:0000313" key="6">
    <source>
        <dbReference type="EMBL" id="KHJ96094.1"/>
    </source>
</evidence>
<feature type="coiled-coil region" evidence="2">
    <location>
        <begin position="178"/>
        <end position="233"/>
    </location>
</feature>
<name>A0A0B1TFR9_OESDE</name>
<dbReference type="EMBL" id="KN549764">
    <property type="protein sequence ID" value="KHJ96094.1"/>
    <property type="molecule type" value="Genomic_DNA"/>
</dbReference>
<feature type="coiled-coil region" evidence="2">
    <location>
        <begin position="1035"/>
        <end position="1452"/>
    </location>
</feature>
<sequence length="2179" mass="252622">MIFSCGISGSSPGRKLIVSENLPETLRSISAQTYRSSPASADSTGSSPSRSSSPALRSEDITTGKWTRISSRVSVRPLTPSEAESVFERQRRRRRDTSTSKERSRMEDHDETRSSIDAGGTIQIPSSDSVKELIPESPGSRSNYGEFYWDTSGENNYHHTSSFEDDLLEFDRGAAARLDRTQDDLNKFRQRIDNNVEQQKEYSEMMAALQNKVHEYRKHIAELEGKMVSARRRQADDGGFTILDSNVFQDTSNSFRDIEMWSPARTRGATTNVVFAGDPNANYEMIARLDEERRRAEEYRMQWENERAAKERLEDENERLRREFDRYDREYRDKERTFVNRERNLAQYLSDEQKKMMDMWTELQRVRKQFAELKDQTERDLDSQRSEFNRVLRSVSNITRNINITGGEAGSAGVSGPSLAALLTDLISGGSHTATYDSTIIEAVRRYRDRTGAADAAAADRSLLEELKAIRGTGGSEGDAELQKELMLKYEESIERNIELESKGDESQRKIADLEAELRRVKEKLNDATNALTKIHEISQDSEKVIEGKRTRSLSPGKSPLPPSEALRSVRNALRNKDNDIQQLERKLKISESQVKEFMSKFESVDDIRRRLDKQLSDAKREIDNQQKNIDELERNLRRVEDKLRASESERLATDKSRKFLEEELAKLQAITELNRRVENLLRENNKLKSEMAPLKDKLRDVEIEYNNTLRRVEEKDSQIKYIEEIRRNIQRDLDDQRNRNDVLATEHDKLSSDLDNALKSTHLAEQQLKELKGQRDEYQKQKDELSRQLFDIRHKLETEQKTVQDLTKGESRFNDEIEKLKQTIDDYERQVMLLRRHNDEFDTTIKNLQGKITQLENEVRSKTSEVEKLNDLNQKLQKEKQEIMNQKHKADADIQTLKETIRKLEQELEKLRNENKTLEAKEERARDLHNQQLNRANLLSKELDDAKHEITELNNKIKALEEEIRDLRDRIKGVKDTTRSKTTTTTITRTIRQGPGGETIEGDEVTIPGSTETDRTIDRYHDELLSDLRIKEINDKWKMQLEKLENEKDDLERRIRELEDELAQVGRGNERQENDVSELKRKHAIEIDKLRSEINSLHDKHLSDLDDEKEQYGKAVENLKVVEEDLREKIRNLEKQLADALNREADLEREKRDNEAKITTLTEQNQKIRDDMEDLRNEMDKACPSEMEDRCISAQLQAANDRIEHLNKAVNDSTIKIRDLSSQVRRLEEDLTDTKSNLTQKESDLESTTNRLRSLEEQYAQLQTDANKWRSELDAVQRENDVLRSTNANLDSENNRLKNRLKNAEDSLKELKNSLNHLKNERERLQNAYRDKAKQADHLQQLSQQFDSKLQKLRQELQETSDKLITADTERSTLRTELAKLQQELKFGAEQMQRKTDEYQSTLDDLANAHRVSEDGRLNALQELESRKYEMSDLQARLESTEQRLITLQQDFINADSERDSLADALRRFQASASRVINLNRFRQDIIEGGEPRDGREVDIPRGAGDTLEDVQYPRSVPFPVGIDYTGTHVGAGGRVATTLNGTTTVNINDTVNVSQLEDTLHQLVTRIEKLELERNELRDTLNRLRKKTSESHTTINRHETRYKTIEDNLNDIEEDKRALEARLASAKQLLRSQEEALKQRDEERRQMKSKMVAAELQARGKEAQLRHLNEQLKNLRTDLENAHADIRALRDREESWDASRFQLESKVREHDSHSQKLQIQISTFESERANLLEKIKELDGALRLSENKVQDMKEDADKLKRDLAKAESYEVELRKYTEIQSKSSNELQILKEQLLNAQNDLTSSNSRKSQLESELLNVRSELRDYKQRVHDVNSRVTELQRQLQDANSEKNRLEDRILTMEKNLNQQRTAENELRQQLDSAKNDKRSAVKIEDLVQELEELKRRIMQLESDRRANSQLMEGWKKEKYTLMKKIEAIAQLEMENGNRILELTNKQREEQERQLQRMRQEKIQIEKVIENRERTHKNRIKQLEDQIAILRDQLDGERRRRRDFVDRSLVNDIGHLGGRVLGIRSYGDSNLDAILHGGSRSVGFLPRSTFASNPLTPPLGTSTPTHSRTLTDYRETTTSYARRAGDDTGSVYGGSVRDRDSVYGGVASGGRDSVYGGRDSSFGRESSVREKDPSIVDIPLNQGETSMQSSVTSSHQGSKYDTLAPNRDDL</sequence>
<gene>
    <name evidence="6" type="ORF">OESDEN_03945</name>
</gene>
<feature type="compositionally biased region" description="Polar residues" evidence="3">
    <location>
        <begin position="64"/>
        <end position="73"/>
    </location>
</feature>
<feature type="compositionally biased region" description="Low complexity" evidence="3">
    <location>
        <begin position="35"/>
        <end position="56"/>
    </location>
</feature>
<feature type="coiled-coil region" evidence="2">
    <location>
        <begin position="1555"/>
        <end position="2009"/>
    </location>
</feature>
<proteinExistence type="predicted"/>
<dbReference type="PANTHER" id="PTHR23159:SF61">
    <property type="entry name" value="LIN-5 (FIVE) INTERACTING PROTEIN"/>
    <property type="match status" value="1"/>
</dbReference>
<keyword evidence="7" id="KW-1185">Reference proteome</keyword>
<dbReference type="Proteomes" id="UP000053660">
    <property type="component" value="Unassembled WGS sequence"/>
</dbReference>
<feature type="coiled-coil region" evidence="2">
    <location>
        <begin position="567"/>
        <end position="978"/>
    </location>
</feature>
<accession>A0A0B1TFR9</accession>
<dbReference type="InterPro" id="IPR055167">
    <property type="entry name" value="Rootletin-like_CC"/>
</dbReference>
<dbReference type="Pfam" id="PF24423">
    <property type="entry name" value="OVT1"/>
    <property type="match status" value="1"/>
</dbReference>
<feature type="compositionally biased region" description="Basic and acidic residues" evidence="3">
    <location>
        <begin position="96"/>
        <end position="114"/>
    </location>
</feature>
<reference evidence="6 7" key="1">
    <citation type="submission" date="2014-03" db="EMBL/GenBank/DDBJ databases">
        <title>Draft genome of the hookworm Oesophagostomum dentatum.</title>
        <authorList>
            <person name="Mitreva M."/>
        </authorList>
    </citation>
    <scope>NUCLEOTIDE SEQUENCE [LARGE SCALE GENOMIC DNA]</scope>
    <source>
        <strain evidence="6 7">OD-Hann</strain>
    </source>
</reference>
<evidence type="ECO:0000256" key="2">
    <source>
        <dbReference type="SAM" id="Coils"/>
    </source>
</evidence>
<feature type="region of interest" description="Disordered" evidence="3">
    <location>
        <begin position="992"/>
        <end position="1012"/>
    </location>
</feature>